<feature type="compositionally biased region" description="Polar residues" evidence="1">
    <location>
        <begin position="254"/>
        <end position="265"/>
    </location>
</feature>
<accession>A0AAV7STB6</accession>
<evidence type="ECO:0000256" key="1">
    <source>
        <dbReference type="SAM" id="MobiDB-lite"/>
    </source>
</evidence>
<dbReference type="CDD" id="cd07765">
    <property type="entry name" value="KRAB_A-box"/>
    <property type="match status" value="1"/>
</dbReference>
<dbReference type="PANTHER" id="PTHR23232:SF142">
    <property type="entry name" value="GASTRULA ZINC FINGER PROTEIN XLCGF57.1-LIKE-RELATED"/>
    <property type="match status" value="1"/>
</dbReference>
<sequence length="351" mass="39189">MGAGGCTLVHTEPIVERRELWHQASDEAPLTFCDVAACFSDEEWELLQRWQKELYKNVMKEIQLAFSSLGPLIANSVFSLRPKEKEDLCSEELQDVEKSINVDPSTNHMTADSDVLFIGNQFVKDTRVTAVKEQGDSPSTDIASVVSLKVKTEEESYSARHADCERRESAPSGAKLGVVTGGSPDGINADGETRSTAIQAYRTRESWSSLSGNGSMKRNMSNSFKYHEKPTIFKSLAQKRKVNMAQSVYEKTHSNSQMPPASSQEQRGEKSAEWQRKQTGYGSNKEAKFDTVLTRTRTPEVRHMMGPILGYLATEIPPDTQSAYNHPITICSNYRDEERSVDTLSSQNMKA</sequence>
<dbReference type="Proteomes" id="UP001066276">
    <property type="component" value="Chromosome 4_2"/>
</dbReference>
<dbReference type="PROSITE" id="PS50805">
    <property type="entry name" value="KRAB"/>
    <property type="match status" value="1"/>
</dbReference>
<dbReference type="GO" id="GO:0006355">
    <property type="term" value="P:regulation of DNA-templated transcription"/>
    <property type="evidence" value="ECO:0007669"/>
    <property type="project" value="InterPro"/>
</dbReference>
<keyword evidence="4" id="KW-1185">Reference proteome</keyword>
<dbReference type="PANTHER" id="PTHR23232">
    <property type="entry name" value="KRAB DOMAIN C2H2 ZINC FINGER"/>
    <property type="match status" value="1"/>
</dbReference>
<feature type="compositionally biased region" description="Basic and acidic residues" evidence="1">
    <location>
        <begin position="159"/>
        <end position="169"/>
    </location>
</feature>
<feature type="domain" description="KRAB" evidence="2">
    <location>
        <begin position="30"/>
        <end position="101"/>
    </location>
</feature>
<dbReference type="SMART" id="SM00349">
    <property type="entry name" value="KRAB"/>
    <property type="match status" value="1"/>
</dbReference>
<feature type="compositionally biased region" description="Basic and acidic residues" evidence="1">
    <location>
        <begin position="266"/>
        <end position="276"/>
    </location>
</feature>
<dbReference type="AlphaFoldDB" id="A0AAV7STB6"/>
<dbReference type="Gene3D" id="6.10.140.140">
    <property type="match status" value="1"/>
</dbReference>
<evidence type="ECO:0000313" key="4">
    <source>
        <dbReference type="Proteomes" id="UP001066276"/>
    </source>
</evidence>
<name>A0AAV7STB6_PLEWA</name>
<feature type="region of interest" description="Disordered" evidence="1">
    <location>
        <begin position="159"/>
        <end position="192"/>
    </location>
</feature>
<dbReference type="SUPFAM" id="SSF109640">
    <property type="entry name" value="KRAB domain (Kruppel-associated box)"/>
    <property type="match status" value="1"/>
</dbReference>
<dbReference type="Pfam" id="PF01352">
    <property type="entry name" value="KRAB"/>
    <property type="match status" value="1"/>
</dbReference>
<dbReference type="InterPro" id="IPR001909">
    <property type="entry name" value="KRAB"/>
</dbReference>
<proteinExistence type="predicted"/>
<reference evidence="3" key="1">
    <citation type="journal article" date="2022" name="bioRxiv">
        <title>Sequencing and chromosome-scale assembly of the giantPleurodeles waltlgenome.</title>
        <authorList>
            <person name="Brown T."/>
            <person name="Elewa A."/>
            <person name="Iarovenko S."/>
            <person name="Subramanian E."/>
            <person name="Araus A.J."/>
            <person name="Petzold A."/>
            <person name="Susuki M."/>
            <person name="Suzuki K.-i.T."/>
            <person name="Hayashi T."/>
            <person name="Toyoda A."/>
            <person name="Oliveira C."/>
            <person name="Osipova E."/>
            <person name="Leigh N.D."/>
            <person name="Simon A."/>
            <person name="Yun M.H."/>
        </authorList>
    </citation>
    <scope>NUCLEOTIDE SEQUENCE</scope>
    <source>
        <strain evidence="3">20211129_DDA</strain>
        <tissue evidence="3">Liver</tissue>
    </source>
</reference>
<dbReference type="EMBL" id="JANPWB010000008">
    <property type="protein sequence ID" value="KAJ1167374.1"/>
    <property type="molecule type" value="Genomic_DNA"/>
</dbReference>
<protein>
    <recommendedName>
        <fullName evidence="2">KRAB domain-containing protein</fullName>
    </recommendedName>
</protein>
<evidence type="ECO:0000313" key="3">
    <source>
        <dbReference type="EMBL" id="KAJ1167374.1"/>
    </source>
</evidence>
<comment type="caution">
    <text evidence="3">The sequence shown here is derived from an EMBL/GenBank/DDBJ whole genome shotgun (WGS) entry which is preliminary data.</text>
</comment>
<gene>
    <name evidence="3" type="ORF">NDU88_007766</name>
</gene>
<dbReference type="InterPro" id="IPR050169">
    <property type="entry name" value="Krueppel_C2H2_ZnF"/>
</dbReference>
<feature type="region of interest" description="Disordered" evidence="1">
    <location>
        <begin position="248"/>
        <end position="283"/>
    </location>
</feature>
<evidence type="ECO:0000259" key="2">
    <source>
        <dbReference type="PROSITE" id="PS50805"/>
    </source>
</evidence>
<organism evidence="3 4">
    <name type="scientific">Pleurodeles waltl</name>
    <name type="common">Iberian ribbed newt</name>
    <dbReference type="NCBI Taxonomy" id="8319"/>
    <lineage>
        <taxon>Eukaryota</taxon>
        <taxon>Metazoa</taxon>
        <taxon>Chordata</taxon>
        <taxon>Craniata</taxon>
        <taxon>Vertebrata</taxon>
        <taxon>Euteleostomi</taxon>
        <taxon>Amphibia</taxon>
        <taxon>Batrachia</taxon>
        <taxon>Caudata</taxon>
        <taxon>Salamandroidea</taxon>
        <taxon>Salamandridae</taxon>
        <taxon>Pleurodelinae</taxon>
        <taxon>Pleurodeles</taxon>
    </lineage>
</organism>
<dbReference type="InterPro" id="IPR036051">
    <property type="entry name" value="KRAB_dom_sf"/>
</dbReference>